<dbReference type="AlphaFoldDB" id="A0A9P5PQM7"/>
<keyword evidence="1" id="KW-0812">Transmembrane</keyword>
<protein>
    <submittedName>
        <fullName evidence="2">Uncharacterized protein</fullName>
    </submittedName>
</protein>
<organism evidence="2 3">
    <name type="scientific">Rhodocollybia butyracea</name>
    <dbReference type="NCBI Taxonomy" id="206335"/>
    <lineage>
        <taxon>Eukaryota</taxon>
        <taxon>Fungi</taxon>
        <taxon>Dikarya</taxon>
        <taxon>Basidiomycota</taxon>
        <taxon>Agaricomycotina</taxon>
        <taxon>Agaricomycetes</taxon>
        <taxon>Agaricomycetidae</taxon>
        <taxon>Agaricales</taxon>
        <taxon>Marasmiineae</taxon>
        <taxon>Omphalotaceae</taxon>
        <taxon>Rhodocollybia</taxon>
    </lineage>
</organism>
<keyword evidence="1" id="KW-1133">Transmembrane helix</keyword>
<dbReference type="Proteomes" id="UP000772434">
    <property type="component" value="Unassembled WGS sequence"/>
</dbReference>
<keyword evidence="1" id="KW-0472">Membrane</keyword>
<evidence type="ECO:0000313" key="3">
    <source>
        <dbReference type="Proteomes" id="UP000772434"/>
    </source>
</evidence>
<sequence>MSLFLLPRLSIRFQTLGMHTYLGKDIRRREDVEEYVATLIKQNLRDLIQYLSTFLNLRFDERRVFDQLTPAPLESQCIGDLQYLASLFTRSEIAQEPAVAVTVFFTNKSYSLTIASTDLSVKDKLFSRNPNTEHQQPRHSLTKHQLAIRGNEILSSVLLLLVLLQRSHTNPFSAPISVLLPQSPNIFKTIYLIFSPLSLLVVFMGVTPRFIIIFPMLVIKKSSVVLNPTLNSGSLAAHPLVTLPCLLPRVDSFLD</sequence>
<keyword evidence="3" id="KW-1185">Reference proteome</keyword>
<gene>
    <name evidence="2" type="ORF">BDP27DRAFT_835042</name>
</gene>
<comment type="caution">
    <text evidence="2">The sequence shown here is derived from an EMBL/GenBank/DDBJ whole genome shotgun (WGS) entry which is preliminary data.</text>
</comment>
<proteinExistence type="predicted"/>
<accession>A0A9P5PQM7</accession>
<dbReference type="EMBL" id="JADNRY010000063">
    <property type="protein sequence ID" value="KAF9068258.1"/>
    <property type="molecule type" value="Genomic_DNA"/>
</dbReference>
<reference evidence="2" key="1">
    <citation type="submission" date="2020-11" db="EMBL/GenBank/DDBJ databases">
        <authorList>
            <consortium name="DOE Joint Genome Institute"/>
            <person name="Ahrendt S."/>
            <person name="Riley R."/>
            <person name="Andreopoulos W."/>
            <person name="Labutti K."/>
            <person name="Pangilinan J."/>
            <person name="Ruiz-Duenas F.J."/>
            <person name="Barrasa J.M."/>
            <person name="Sanchez-Garcia M."/>
            <person name="Camarero S."/>
            <person name="Miyauchi S."/>
            <person name="Serrano A."/>
            <person name="Linde D."/>
            <person name="Babiker R."/>
            <person name="Drula E."/>
            <person name="Ayuso-Fernandez I."/>
            <person name="Pacheco R."/>
            <person name="Padilla G."/>
            <person name="Ferreira P."/>
            <person name="Barriuso J."/>
            <person name="Kellner H."/>
            <person name="Castanera R."/>
            <person name="Alfaro M."/>
            <person name="Ramirez L."/>
            <person name="Pisabarro A.G."/>
            <person name="Kuo A."/>
            <person name="Tritt A."/>
            <person name="Lipzen A."/>
            <person name="He G."/>
            <person name="Yan M."/>
            <person name="Ng V."/>
            <person name="Cullen D."/>
            <person name="Martin F."/>
            <person name="Rosso M.-N."/>
            <person name="Henrissat B."/>
            <person name="Hibbett D."/>
            <person name="Martinez A.T."/>
            <person name="Grigoriev I.V."/>
        </authorList>
    </citation>
    <scope>NUCLEOTIDE SEQUENCE</scope>
    <source>
        <strain evidence="2">AH 40177</strain>
    </source>
</reference>
<name>A0A9P5PQM7_9AGAR</name>
<evidence type="ECO:0000313" key="2">
    <source>
        <dbReference type="EMBL" id="KAF9068258.1"/>
    </source>
</evidence>
<evidence type="ECO:0000256" key="1">
    <source>
        <dbReference type="SAM" id="Phobius"/>
    </source>
</evidence>
<feature type="transmembrane region" description="Helical" evidence="1">
    <location>
        <begin position="190"/>
        <end position="212"/>
    </location>
</feature>